<dbReference type="InterPro" id="IPR000742">
    <property type="entry name" value="EGF"/>
</dbReference>
<accession>A0A8B8BZ01</accession>
<dbReference type="RefSeq" id="XP_022308535.1">
    <property type="nucleotide sequence ID" value="XM_022452827.1"/>
</dbReference>
<dbReference type="InterPro" id="IPR029021">
    <property type="entry name" value="Prot-tyrosine_phosphatase-like"/>
</dbReference>
<protein>
    <recommendedName>
        <fullName evidence="2">protein-tyrosine-phosphatase</fullName>
        <ecNumber evidence="2">3.1.3.48</ecNumber>
    </recommendedName>
</protein>
<gene>
    <name evidence="9" type="primary">LOC111114499</name>
</gene>
<keyword evidence="4" id="KW-0904">Protein phosphatase</keyword>
<dbReference type="FunFam" id="3.90.190.10:FF:000062">
    <property type="entry name" value="Receptor-type tyrosine-protein phosphatase kappa"/>
    <property type="match status" value="1"/>
</dbReference>
<dbReference type="Gene3D" id="2.170.300.10">
    <property type="entry name" value="Tie2 ligand-binding domain superfamily"/>
    <property type="match status" value="1"/>
</dbReference>
<dbReference type="InterPro" id="IPR000242">
    <property type="entry name" value="PTP_cat"/>
</dbReference>
<comment type="similarity">
    <text evidence="1">Belongs to the protein-tyrosine phosphatase family.</text>
</comment>
<evidence type="ECO:0000259" key="6">
    <source>
        <dbReference type="PROSITE" id="PS50055"/>
    </source>
</evidence>
<evidence type="ECO:0000256" key="3">
    <source>
        <dbReference type="ARBA" id="ARBA00022801"/>
    </source>
</evidence>
<feature type="domain" description="Tyrosine specific protein phosphatases" evidence="7">
    <location>
        <begin position="796"/>
        <end position="870"/>
    </location>
</feature>
<dbReference type="SMART" id="SM00181">
    <property type="entry name" value="EGF"/>
    <property type="match status" value="5"/>
</dbReference>
<dbReference type="InterPro" id="IPR002049">
    <property type="entry name" value="LE_dom"/>
</dbReference>
<dbReference type="OrthoDB" id="6274266at2759"/>
<dbReference type="InterPro" id="IPR016130">
    <property type="entry name" value="Tyr_Pase_AS"/>
</dbReference>
<dbReference type="Proteomes" id="UP000694844">
    <property type="component" value="Chromosome 9"/>
</dbReference>
<dbReference type="PANTHER" id="PTHR19134">
    <property type="entry name" value="RECEPTOR-TYPE TYROSINE-PROTEIN PHOSPHATASE"/>
    <property type="match status" value="1"/>
</dbReference>
<name>A0A8B8BZ01_CRAVI</name>
<evidence type="ECO:0000259" key="7">
    <source>
        <dbReference type="PROSITE" id="PS50056"/>
    </source>
</evidence>
<dbReference type="Gene3D" id="2.60.120.260">
    <property type="entry name" value="Galactose-binding domain-like"/>
    <property type="match status" value="2"/>
</dbReference>
<keyword evidence="3" id="KW-0378">Hydrolase</keyword>
<feature type="compositionally biased region" description="Polar residues" evidence="5">
    <location>
        <begin position="544"/>
        <end position="564"/>
    </location>
</feature>
<dbReference type="GO" id="GO:0004725">
    <property type="term" value="F:protein tyrosine phosphatase activity"/>
    <property type="evidence" value="ECO:0007669"/>
    <property type="project" value="InterPro"/>
</dbReference>
<evidence type="ECO:0000313" key="9">
    <source>
        <dbReference type="RefSeq" id="XP_022308535.1"/>
    </source>
</evidence>
<sequence>MSAVYFYLGVLSVVHAYDNIALNKPAHQDFPYSGLNRRIIDASNAVDGLKSNLGWKGEQCVLSEVNQQTATWWVNLTSILSIHHITIYYRTENAQWDNIALHKPAYQEHPYKPHGPIVDNLIQARNAVDGLKSNRGVYGGQCVISANNQTIATWWVNLTSILSIHHITIYYRTGNVPWGSSNGFAPRFIGFSLYVSNTTDKSDGVLCFKDNDYTLDTIPYVFNTTCAVHGQYVIYFNEYKTGDRYANFTNDNRYAFNELCELEVYGCPIPGFYGLSCNKTCTDPNCRYCNIETGTCQGCKPGYQGHRCELECPNGFFGERCANSCNSKCRGCNNINGSCDRGCRPGWKGDFCQEPCDDKTFGGNCSEKCGNCFQMDTCNHFNGSCMNGCDRGYKGLICKEPCAYGYFGYDCKHTCNSTCNGCDAVDGLCNTGCMPGWTGDNCLRACDNGTFGQNCSEKCGSCAYFGQCHHVNGICLEGCVSGFIGSTCKARFVKTEESTYNTGPIVGAVVGVLVGSLVVLAIVIIIRMKRGKSSNEEKYKTVQEETITENQYSSVDRSTTPSGSRTERENKSCAMLRDTTVEENDFTNSCNSINVYMNETFSNGIPLEKLDSTVAGQGSKEYNSFKKEFAALPSGEIHTCEVGRKPDNIPKNRFKTTFPYDHSRVVLSLTDGESSDYINANYIDGTNRPKEYIAAQGPKQNTVDDFWKMIWQEDVSSIVMLTNLKEGDKVKCVKYWPSRNDLLSFGSISVKLIEEKIYAFFIERKLSVTNSIIKKTRTVIQFHYISWPDHGTPEPISLLDFYHHVTRTTTSNEVPTLVHCSAGVGRTGTYIALDALYREGRNTGAVNVVEFVKKMRNNRVSMVQTYEQYITIYLALNEIFKAPIRMCSSTDFCSKIEKTMKDTPANRNPLRKEFQLLMKVIPTYTEKDYKIAKESSKNKPTDRVLPLDKYSLHLSSMVPKRGSYINAIYVPSFIKAKRFIVTHYPTPEDAVDFLRLLNDHESDTVICMDPIRQVESIQSWLPDLSCSKVVSPFTIHCQSNSRNGTGQVIDILQNNQEDEVHSVLVEGPRNRINPSGTSRDTSELLQLITTVLFLKTENPITVVSSDGASLCGVFIAVHNAIQQLNTDSAVDVFTVVRQLQIRRPELCNSIEEYEMVQRAVYDHIQTSTENIYSNQ</sequence>
<dbReference type="KEGG" id="cvn:111114499"/>
<feature type="domain" description="Tyrosine-protein phosphatase" evidence="6">
    <location>
        <begin position="910"/>
        <end position="1163"/>
    </location>
</feature>
<dbReference type="PROSITE" id="PS50056">
    <property type="entry name" value="TYR_PHOSPHATASE_2"/>
    <property type="match status" value="2"/>
</dbReference>
<dbReference type="CDD" id="cd00055">
    <property type="entry name" value="EGF_Lam"/>
    <property type="match status" value="1"/>
</dbReference>
<reference evidence="9" key="1">
    <citation type="submission" date="2025-08" db="UniProtKB">
        <authorList>
            <consortium name="RefSeq"/>
        </authorList>
    </citation>
    <scope>IDENTIFICATION</scope>
    <source>
        <tissue evidence="9">Whole sample</tissue>
    </source>
</reference>
<feature type="domain" description="Tyrosine specific protein phosphatases" evidence="7">
    <location>
        <begin position="1082"/>
        <end position="1154"/>
    </location>
</feature>
<dbReference type="Gene3D" id="3.90.190.10">
    <property type="entry name" value="Protein tyrosine phosphatase superfamily"/>
    <property type="match status" value="2"/>
</dbReference>
<evidence type="ECO:0000256" key="2">
    <source>
        <dbReference type="ARBA" id="ARBA00013064"/>
    </source>
</evidence>
<dbReference type="InterPro" id="IPR000387">
    <property type="entry name" value="Tyr_Pase_dom"/>
</dbReference>
<dbReference type="CDD" id="cd00047">
    <property type="entry name" value="PTPc"/>
    <property type="match status" value="1"/>
</dbReference>
<proteinExistence type="inferred from homology"/>
<dbReference type="PANTHER" id="PTHR19134:SF562">
    <property type="entry name" value="PROTEIN-TYROSINE-PHOSPHATASE"/>
    <property type="match status" value="1"/>
</dbReference>
<evidence type="ECO:0000256" key="5">
    <source>
        <dbReference type="SAM" id="MobiDB-lite"/>
    </source>
</evidence>
<dbReference type="SMART" id="SM00194">
    <property type="entry name" value="PTPc"/>
    <property type="match status" value="2"/>
</dbReference>
<dbReference type="PROSITE" id="PS00383">
    <property type="entry name" value="TYR_PHOSPHATASE_1"/>
    <property type="match status" value="1"/>
</dbReference>
<dbReference type="GeneID" id="111114499"/>
<dbReference type="PROSITE" id="PS50055">
    <property type="entry name" value="TYR_PHOSPHATASE_PTP"/>
    <property type="match status" value="2"/>
</dbReference>
<dbReference type="InterPro" id="IPR003595">
    <property type="entry name" value="Tyr_Pase_cat"/>
</dbReference>
<dbReference type="SMART" id="SM00404">
    <property type="entry name" value="PTPc_motif"/>
    <property type="match status" value="2"/>
</dbReference>
<feature type="domain" description="Tyrosine-protein phosphatase" evidence="6">
    <location>
        <begin position="625"/>
        <end position="879"/>
    </location>
</feature>
<evidence type="ECO:0000256" key="1">
    <source>
        <dbReference type="ARBA" id="ARBA00009580"/>
    </source>
</evidence>
<evidence type="ECO:0000256" key="4">
    <source>
        <dbReference type="ARBA" id="ARBA00022912"/>
    </source>
</evidence>
<dbReference type="InterPro" id="IPR008979">
    <property type="entry name" value="Galactose-bd-like_sf"/>
</dbReference>
<dbReference type="SUPFAM" id="SSF52799">
    <property type="entry name" value="(Phosphotyrosine protein) phosphatases II"/>
    <property type="match status" value="2"/>
</dbReference>
<feature type="region of interest" description="Disordered" evidence="5">
    <location>
        <begin position="535"/>
        <end position="571"/>
    </location>
</feature>
<dbReference type="InterPro" id="IPR050348">
    <property type="entry name" value="Protein-Tyr_Phosphatase"/>
</dbReference>
<dbReference type="SUPFAM" id="SSF49785">
    <property type="entry name" value="Galactose-binding domain-like"/>
    <property type="match status" value="1"/>
</dbReference>
<dbReference type="PRINTS" id="PR00700">
    <property type="entry name" value="PRTYPHPHTASE"/>
</dbReference>
<dbReference type="EC" id="3.1.3.48" evidence="2"/>
<dbReference type="Pfam" id="PF00102">
    <property type="entry name" value="Y_phosphatase"/>
    <property type="match status" value="2"/>
</dbReference>
<keyword evidence="8" id="KW-1185">Reference proteome</keyword>
<dbReference type="AlphaFoldDB" id="A0A8B8BZ01"/>
<evidence type="ECO:0000313" key="8">
    <source>
        <dbReference type="Proteomes" id="UP000694844"/>
    </source>
</evidence>
<organism evidence="8 9">
    <name type="scientific">Crassostrea virginica</name>
    <name type="common">Eastern oyster</name>
    <dbReference type="NCBI Taxonomy" id="6565"/>
    <lineage>
        <taxon>Eukaryota</taxon>
        <taxon>Metazoa</taxon>
        <taxon>Spiralia</taxon>
        <taxon>Lophotrochozoa</taxon>
        <taxon>Mollusca</taxon>
        <taxon>Bivalvia</taxon>
        <taxon>Autobranchia</taxon>
        <taxon>Pteriomorphia</taxon>
        <taxon>Ostreida</taxon>
        <taxon>Ostreoidea</taxon>
        <taxon>Ostreidae</taxon>
        <taxon>Crassostrea</taxon>
    </lineage>
</organism>